<dbReference type="InterPro" id="IPR000823">
    <property type="entry name" value="Peroxidase_pln"/>
</dbReference>
<proteinExistence type="inferred from homology"/>
<evidence type="ECO:0000313" key="17">
    <source>
        <dbReference type="Proteomes" id="UP000604825"/>
    </source>
</evidence>
<evidence type="ECO:0000256" key="1">
    <source>
        <dbReference type="ARBA" id="ARBA00000189"/>
    </source>
</evidence>
<feature type="domain" description="Plant heme peroxidase family profile" evidence="15">
    <location>
        <begin position="62"/>
        <end position="134"/>
    </location>
</feature>
<accession>A0A811NMN4</accession>
<dbReference type="InterPro" id="IPR010255">
    <property type="entry name" value="Haem_peroxidase_sf"/>
</dbReference>
<dbReference type="InterPro" id="IPR002016">
    <property type="entry name" value="Haem_peroxidase"/>
</dbReference>
<feature type="signal peptide" evidence="14">
    <location>
        <begin position="1"/>
        <end position="31"/>
    </location>
</feature>
<dbReference type="PANTHER" id="PTHR31235">
    <property type="entry name" value="PEROXIDASE 25-RELATED"/>
    <property type="match status" value="1"/>
</dbReference>
<evidence type="ECO:0000256" key="2">
    <source>
        <dbReference type="ARBA" id="ARBA00001970"/>
    </source>
</evidence>
<dbReference type="Pfam" id="PF00141">
    <property type="entry name" value="peroxidase"/>
    <property type="match status" value="1"/>
</dbReference>
<keyword evidence="14" id="KW-0732">Signal</keyword>
<evidence type="ECO:0000256" key="5">
    <source>
        <dbReference type="ARBA" id="ARBA00022617"/>
    </source>
</evidence>
<evidence type="ECO:0000256" key="6">
    <source>
        <dbReference type="ARBA" id="ARBA00022723"/>
    </source>
</evidence>
<dbReference type="Proteomes" id="UP000604825">
    <property type="component" value="Unassembled WGS sequence"/>
</dbReference>
<evidence type="ECO:0000256" key="9">
    <source>
        <dbReference type="ARBA" id="ARBA00023004"/>
    </source>
</evidence>
<keyword evidence="8" id="KW-0560">Oxidoreductase</keyword>
<feature type="chain" id="PRO_5032418023" description="Plant heme peroxidase family profile domain-containing protein" evidence="14">
    <location>
        <begin position="32"/>
        <end position="134"/>
    </location>
</feature>
<feature type="binding site" evidence="11">
    <location>
        <position position="79"/>
    </location>
    <ligand>
        <name>Ca(2+)</name>
        <dbReference type="ChEBI" id="CHEBI:29108"/>
        <label>1</label>
    </ligand>
</feature>
<dbReference type="AlphaFoldDB" id="A0A811NMN4"/>
<evidence type="ECO:0000256" key="13">
    <source>
        <dbReference type="RuleBase" id="RU004241"/>
    </source>
</evidence>
<evidence type="ECO:0000256" key="12">
    <source>
        <dbReference type="PIRSR" id="PIRSR600823-4"/>
    </source>
</evidence>
<dbReference type="GO" id="GO:0005576">
    <property type="term" value="C:extracellular region"/>
    <property type="evidence" value="ECO:0007669"/>
    <property type="project" value="UniProtKB-SubCell"/>
</dbReference>
<comment type="caution">
    <text evidence="16">The sequence shown here is derived from an EMBL/GenBank/DDBJ whole genome shotgun (WGS) entry which is preliminary data.</text>
</comment>
<protein>
    <recommendedName>
        <fullName evidence="15">Plant heme peroxidase family profile domain-containing protein</fullName>
    </recommendedName>
</protein>
<keyword evidence="9" id="KW-0408">Iron</keyword>
<organism evidence="16 17">
    <name type="scientific">Miscanthus lutarioriparius</name>
    <dbReference type="NCBI Taxonomy" id="422564"/>
    <lineage>
        <taxon>Eukaryota</taxon>
        <taxon>Viridiplantae</taxon>
        <taxon>Streptophyta</taxon>
        <taxon>Embryophyta</taxon>
        <taxon>Tracheophyta</taxon>
        <taxon>Spermatophyta</taxon>
        <taxon>Magnoliopsida</taxon>
        <taxon>Liliopsida</taxon>
        <taxon>Poales</taxon>
        <taxon>Poaceae</taxon>
        <taxon>PACMAD clade</taxon>
        <taxon>Panicoideae</taxon>
        <taxon>Andropogonodae</taxon>
        <taxon>Andropogoneae</taxon>
        <taxon>Saccharinae</taxon>
        <taxon>Miscanthus</taxon>
    </lineage>
</organism>
<keyword evidence="10" id="KW-0376">Hydrogen peroxide</keyword>
<dbReference type="GO" id="GO:0020037">
    <property type="term" value="F:heme binding"/>
    <property type="evidence" value="ECO:0007669"/>
    <property type="project" value="InterPro"/>
</dbReference>
<evidence type="ECO:0000256" key="10">
    <source>
        <dbReference type="ARBA" id="ARBA00023324"/>
    </source>
</evidence>
<name>A0A811NMN4_9POAL</name>
<gene>
    <name evidence="16" type="ORF">NCGR_LOCUS18758</name>
</gene>
<evidence type="ECO:0000256" key="3">
    <source>
        <dbReference type="ARBA" id="ARBA00004613"/>
    </source>
</evidence>
<dbReference type="GO" id="GO:0140825">
    <property type="term" value="F:lactoperoxidase activity"/>
    <property type="evidence" value="ECO:0007669"/>
    <property type="project" value="UniProtKB-EC"/>
</dbReference>
<evidence type="ECO:0000313" key="16">
    <source>
        <dbReference type="EMBL" id="CAD6227116.1"/>
    </source>
</evidence>
<evidence type="ECO:0000256" key="11">
    <source>
        <dbReference type="PIRSR" id="PIRSR600823-3"/>
    </source>
</evidence>
<dbReference type="EMBL" id="CAJGYO010000004">
    <property type="protein sequence ID" value="CAD6227116.1"/>
    <property type="molecule type" value="Genomic_DNA"/>
</dbReference>
<evidence type="ECO:0000256" key="8">
    <source>
        <dbReference type="ARBA" id="ARBA00023002"/>
    </source>
</evidence>
<comment type="catalytic activity">
    <reaction evidence="1">
        <text>2 a phenolic donor + H2O2 = 2 a phenolic radical donor + 2 H2O</text>
        <dbReference type="Rhea" id="RHEA:56136"/>
        <dbReference type="ChEBI" id="CHEBI:15377"/>
        <dbReference type="ChEBI" id="CHEBI:16240"/>
        <dbReference type="ChEBI" id="CHEBI:139520"/>
        <dbReference type="ChEBI" id="CHEBI:139521"/>
        <dbReference type="EC" id="1.11.1.7"/>
    </reaction>
</comment>
<evidence type="ECO:0000256" key="4">
    <source>
        <dbReference type="ARBA" id="ARBA00022559"/>
    </source>
</evidence>
<sequence>MAGVAAARAAAAAMAAVVLLLVVSAPPSADAHVVIGAYNTTCPQAEDVVLTEMTAIVAKSPDLAAAVLRLFSVDCFTKGPFILLPTGRRDGNRSVAADVALNSPPPGANITDIIALFAKKFNLTAKDVAVLSGF</sequence>
<dbReference type="PROSITE" id="PS50873">
    <property type="entry name" value="PEROXIDASE_4"/>
    <property type="match status" value="1"/>
</dbReference>
<evidence type="ECO:0000256" key="7">
    <source>
        <dbReference type="ARBA" id="ARBA00022837"/>
    </source>
</evidence>
<dbReference type="Gene3D" id="1.10.520.10">
    <property type="match status" value="1"/>
</dbReference>
<keyword evidence="6 11" id="KW-0479">Metal-binding</keyword>
<comment type="subcellular location">
    <subcellularLocation>
        <location evidence="3">Secreted</location>
    </subcellularLocation>
</comment>
<dbReference type="SUPFAM" id="SSF48113">
    <property type="entry name" value="Heme-dependent peroxidases"/>
    <property type="match status" value="1"/>
</dbReference>
<keyword evidence="5" id="KW-0349">Heme</keyword>
<keyword evidence="17" id="KW-1185">Reference proteome</keyword>
<comment type="cofactor">
    <cofactor evidence="11">
        <name>Ca(2+)</name>
        <dbReference type="ChEBI" id="CHEBI:29108"/>
    </cofactor>
    <text evidence="11">Binds 2 calcium ions per subunit.</text>
</comment>
<evidence type="ECO:0000256" key="14">
    <source>
        <dbReference type="SAM" id="SignalP"/>
    </source>
</evidence>
<dbReference type="GO" id="GO:0042744">
    <property type="term" value="P:hydrogen peroxide catabolic process"/>
    <property type="evidence" value="ECO:0007669"/>
    <property type="project" value="UniProtKB-KW"/>
</dbReference>
<dbReference type="GO" id="GO:0006979">
    <property type="term" value="P:response to oxidative stress"/>
    <property type="evidence" value="ECO:0007669"/>
    <property type="project" value="InterPro"/>
</dbReference>
<keyword evidence="7 11" id="KW-0106">Calcium</keyword>
<keyword evidence="4" id="KW-0575">Peroxidase</keyword>
<comment type="similarity">
    <text evidence="13">Belongs to the peroxidase family.</text>
</comment>
<feature type="site" description="Transition state stabilizer" evidence="12">
    <location>
        <position position="69"/>
    </location>
</feature>
<dbReference type="GO" id="GO:0046872">
    <property type="term" value="F:metal ion binding"/>
    <property type="evidence" value="ECO:0007669"/>
    <property type="project" value="UniProtKB-KW"/>
</dbReference>
<evidence type="ECO:0000259" key="15">
    <source>
        <dbReference type="PROSITE" id="PS50873"/>
    </source>
</evidence>
<feature type="binding site" evidence="11">
    <location>
        <position position="74"/>
    </location>
    <ligand>
        <name>Ca(2+)</name>
        <dbReference type="ChEBI" id="CHEBI:29108"/>
        <label>1</label>
    </ligand>
</feature>
<reference evidence="16" key="1">
    <citation type="submission" date="2020-10" db="EMBL/GenBank/DDBJ databases">
        <authorList>
            <person name="Han B."/>
            <person name="Lu T."/>
            <person name="Zhao Q."/>
            <person name="Huang X."/>
            <person name="Zhao Y."/>
        </authorList>
    </citation>
    <scope>NUCLEOTIDE SEQUENCE</scope>
</reference>
<comment type="cofactor">
    <cofactor evidence="2">
        <name>heme b</name>
        <dbReference type="ChEBI" id="CHEBI:60344"/>
    </cofactor>
</comment>
<dbReference type="OrthoDB" id="739305at2759"/>